<keyword evidence="2" id="KW-1185">Reference proteome</keyword>
<dbReference type="KEGG" id="tcu:Tcur_0248"/>
<reference evidence="1 2" key="1">
    <citation type="journal article" date="2011" name="Stand. Genomic Sci.">
        <title>Complete genome sequence of Thermomonospora curvata type strain (B9).</title>
        <authorList>
            <person name="Chertkov O."/>
            <person name="Sikorski J."/>
            <person name="Nolan M."/>
            <person name="Lapidus A."/>
            <person name="Lucas S."/>
            <person name="Del Rio T.G."/>
            <person name="Tice H."/>
            <person name="Cheng J.F."/>
            <person name="Goodwin L."/>
            <person name="Pitluck S."/>
            <person name="Liolios K."/>
            <person name="Ivanova N."/>
            <person name="Mavromatis K."/>
            <person name="Mikhailova N."/>
            <person name="Ovchinnikova G."/>
            <person name="Pati A."/>
            <person name="Chen A."/>
            <person name="Palaniappan K."/>
            <person name="Djao O.D."/>
            <person name="Land M."/>
            <person name="Hauser L."/>
            <person name="Chang Y.J."/>
            <person name="Jeffries C.D."/>
            <person name="Brettin T."/>
            <person name="Han C."/>
            <person name="Detter J.C."/>
            <person name="Rohde M."/>
            <person name="Goker M."/>
            <person name="Woyke T."/>
            <person name="Bristow J."/>
            <person name="Eisen J.A."/>
            <person name="Markowitz V."/>
            <person name="Hugenholtz P."/>
            <person name="Klenk H.P."/>
            <person name="Kyrpides N.C."/>
        </authorList>
    </citation>
    <scope>NUCLEOTIDE SEQUENCE [LARGE SCALE GENOMIC DNA]</scope>
    <source>
        <strain evidence="2">ATCC 19995 / DSM 43183 / JCM 3096 / KCTC 9072 / NBRC 15933 / NCIMB 10081 / Henssen B9</strain>
    </source>
</reference>
<protein>
    <submittedName>
        <fullName evidence="1">Uncharacterized protein</fullName>
    </submittedName>
</protein>
<organism evidence="1 2">
    <name type="scientific">Thermomonospora curvata (strain ATCC 19995 / DSM 43183 / JCM 3096 / KCTC 9072 / NBRC 15933 / NCIMB 10081 / Henssen B9)</name>
    <dbReference type="NCBI Taxonomy" id="471852"/>
    <lineage>
        <taxon>Bacteria</taxon>
        <taxon>Bacillati</taxon>
        <taxon>Actinomycetota</taxon>
        <taxon>Actinomycetes</taxon>
        <taxon>Streptosporangiales</taxon>
        <taxon>Thermomonosporaceae</taxon>
        <taxon>Thermomonospora</taxon>
    </lineage>
</organism>
<dbReference type="STRING" id="471852.Tcur_0248"/>
<dbReference type="HOGENOM" id="CLU_188505_0_0_11"/>
<evidence type="ECO:0000313" key="2">
    <source>
        <dbReference type="Proteomes" id="UP000001918"/>
    </source>
</evidence>
<name>D1A1D1_THECD</name>
<proteinExistence type="predicted"/>
<evidence type="ECO:0000313" key="1">
    <source>
        <dbReference type="EMBL" id="ACY95853.1"/>
    </source>
</evidence>
<dbReference type="Proteomes" id="UP000001918">
    <property type="component" value="Chromosome"/>
</dbReference>
<dbReference type="AlphaFoldDB" id="D1A1D1"/>
<sequence length="77" mass="8423">MSAVAGSVRPAVGSSNVQQWYLQAVVRVYEPWTTSKTISSKERALAVQRVRHASHVLADLEAQMPRENSGRWTAASG</sequence>
<gene>
    <name evidence="1" type="ordered locus">Tcur_0248</name>
</gene>
<dbReference type="EMBL" id="CP001738">
    <property type="protein sequence ID" value="ACY95853.1"/>
    <property type="molecule type" value="Genomic_DNA"/>
</dbReference>
<accession>D1A1D1</accession>